<dbReference type="GO" id="GO:0003735">
    <property type="term" value="F:structural constituent of ribosome"/>
    <property type="evidence" value="ECO:0007669"/>
    <property type="project" value="InterPro"/>
</dbReference>
<evidence type="ECO:0000313" key="4">
    <source>
        <dbReference type="EMBL" id="CAD26482.2"/>
    </source>
</evidence>
<reference evidence="4 5" key="1">
    <citation type="journal article" date="2001" name="Nature">
        <title>Genome sequence and gene compaction of the eukaryote parasite Encephalitozoon cuniculi.</title>
        <authorList>
            <person name="Katinka M.D."/>
            <person name="Duprat S."/>
            <person name="Cornillot E."/>
            <person name="Metenier G."/>
            <person name="Thomarat F."/>
            <person name="Prensier G."/>
            <person name="Barbe V."/>
            <person name="Peyretaillade E."/>
            <person name="Brottier P."/>
            <person name="Wincker P."/>
            <person name="Delbac F."/>
            <person name="El Alaoui H."/>
            <person name="Peyret P."/>
            <person name="Saurin W."/>
            <person name="Gouy M."/>
            <person name="Weissenbach J."/>
            <person name="Vivares C.P."/>
        </authorList>
    </citation>
    <scope>NUCLEOTIDE SEQUENCE [LARGE SCALE GENOMIC DNA]</scope>
    <source>
        <strain evidence="4 5">GB-M1</strain>
    </source>
</reference>
<dbReference type="CDD" id="cd13156">
    <property type="entry name" value="KOW_RPL6"/>
    <property type="match status" value="1"/>
</dbReference>
<dbReference type="InterPro" id="IPR041997">
    <property type="entry name" value="Ribosomal_eL6_KOW"/>
</dbReference>
<reference evidence="6" key="3">
    <citation type="journal article" date="2022" name="Nat. Commun.">
        <title>Adaptation to genome decay in the structure of the smallest eukaryotic ribosome.</title>
        <authorList>
            <person name="Nicholson D."/>
            <person name="Salamina M."/>
            <person name="Panek J."/>
            <person name="Helena-Bueno K."/>
            <person name="Brown C.R."/>
            <person name="Hirt R.P."/>
            <person name="Ranson N.A."/>
            <person name="Melnikov S.V."/>
        </authorList>
    </citation>
    <scope>STRUCTURE BY ELECTRON MICROSCOPY (2.70 ANGSTROMS)</scope>
</reference>
<dbReference type="Proteomes" id="UP000000819">
    <property type="component" value="Chromosome VIII"/>
</dbReference>
<evidence type="ECO:0000313" key="5">
    <source>
        <dbReference type="Proteomes" id="UP000000819"/>
    </source>
</evidence>
<dbReference type="GO" id="GO:0002181">
    <property type="term" value="P:cytoplasmic translation"/>
    <property type="evidence" value="ECO:0007669"/>
    <property type="project" value="TreeGrafter"/>
</dbReference>
<reference evidence="4 5" key="2">
    <citation type="journal article" date="2009" name="BMC Genomics">
        <title>Identification of transcriptional signals in Encephalitozoon cuniculi widespread among Microsporidia phylum: support for accurate structural genome annotation.</title>
        <authorList>
            <person name="Peyretaillade E."/>
            <person name="Goncalves O."/>
            <person name="Terrat S."/>
            <person name="Dugat-Bony E."/>
            <person name="Wincker P."/>
            <person name="Cornman R.S."/>
            <person name="Evans J.D."/>
            <person name="Delbac F."/>
            <person name="Peyret P."/>
        </authorList>
    </citation>
    <scope>NUCLEOTIDE SEQUENCE [LARGE SCALE GENOMIC DNA]</scope>
    <source>
        <strain evidence="4 5">GB-M1</strain>
    </source>
</reference>
<dbReference type="InterPro" id="IPR014722">
    <property type="entry name" value="Rib_uL2_dom2"/>
</dbReference>
<accession>Q8SR91</accession>
<dbReference type="EMBL" id="AL590448">
    <property type="protein sequence ID" value="CAD26482.2"/>
    <property type="molecule type" value="Genomic_DNA"/>
</dbReference>
<organism evidence="4 5">
    <name type="scientific">Encephalitozoon cuniculi (strain GB-M1)</name>
    <name type="common">Microsporidian parasite</name>
    <dbReference type="NCBI Taxonomy" id="284813"/>
    <lineage>
        <taxon>Eukaryota</taxon>
        <taxon>Fungi</taxon>
        <taxon>Fungi incertae sedis</taxon>
        <taxon>Microsporidia</taxon>
        <taxon>Unikaryonidae</taxon>
        <taxon>Encephalitozoon</taxon>
    </lineage>
</organism>
<evidence type="ECO:0000256" key="3">
    <source>
        <dbReference type="ARBA" id="ARBA00023274"/>
    </source>
</evidence>
<dbReference type="GeneID" id="859728"/>
<evidence type="ECO:0000256" key="1">
    <source>
        <dbReference type="ARBA" id="ARBA00010592"/>
    </source>
</evidence>
<dbReference type="PDB" id="7QEP">
    <property type="method" value="EM"/>
    <property type="resolution" value="2.70 A"/>
    <property type="chains" value="L6=1-171"/>
</dbReference>
<proteinExistence type="evidence at protein level"/>
<name>Q8SR91_ENCCU</name>
<evidence type="ECO:0000256" key="2">
    <source>
        <dbReference type="ARBA" id="ARBA00022980"/>
    </source>
</evidence>
<keyword evidence="5" id="KW-1185">Reference proteome</keyword>
<dbReference type="Gene3D" id="2.30.30.30">
    <property type="match status" value="1"/>
</dbReference>
<protein>
    <submittedName>
        <fullName evidence="4">60S RIBOSOMAL PROTEIN L6</fullName>
    </submittedName>
</protein>
<keyword evidence="3" id="KW-0687">Ribonucleoprotein</keyword>
<dbReference type="EMDB" id="EMD-13936"/>
<dbReference type="SUPFAM" id="SSF50104">
    <property type="entry name" value="Translation proteins SH3-like domain"/>
    <property type="match status" value="1"/>
</dbReference>
<dbReference type="PANTHER" id="PTHR10715:SF0">
    <property type="entry name" value="LARGE RIBOSOMAL SUBUNIT PROTEIN EL6"/>
    <property type="match status" value="1"/>
</dbReference>
<dbReference type="InterPro" id="IPR008991">
    <property type="entry name" value="Translation_prot_SH3-like_sf"/>
</dbReference>
<dbReference type="GO" id="GO:0022625">
    <property type="term" value="C:cytosolic large ribosomal subunit"/>
    <property type="evidence" value="ECO:0007669"/>
    <property type="project" value="TreeGrafter"/>
</dbReference>
<comment type="similarity">
    <text evidence="1">Belongs to the eukaryotic ribosomal protein eL6 family.</text>
</comment>
<dbReference type="FunCoup" id="Q8SR91">
    <property type="interactions" value="250"/>
</dbReference>
<evidence type="ECO:0007829" key="6">
    <source>
        <dbReference type="PDB" id="7QEP"/>
    </source>
</evidence>
<dbReference type="GO" id="GO:0000027">
    <property type="term" value="P:ribosomal large subunit assembly"/>
    <property type="evidence" value="ECO:0007669"/>
    <property type="project" value="TreeGrafter"/>
</dbReference>
<dbReference type="InterPro" id="IPR000915">
    <property type="entry name" value="60S_ribosomal_eL6"/>
</dbReference>
<sequence>MLIKEVRVIPDDAGLYMPDDIPRFVEKYKARTARKPRVRRTDLVKGMVVVVLEGVFASRRVVYLKGLEDNIALCAGPKSINGIPLFRIDERYLLATSTVLDLNMDVDIDGKDTVLTERDVYAVPMDVEMTDAERKIDEEIAKAARRVEYMKSYLSEPFEIDATRNFYSQKY</sequence>
<dbReference type="VEuPathDB" id="MicrosporidiaDB:ECU08_1780"/>
<dbReference type="AlphaFoldDB" id="Q8SR91"/>
<dbReference type="PANTHER" id="PTHR10715">
    <property type="entry name" value="60S RIBOSOMAL PROTEIN L6"/>
    <property type="match status" value="1"/>
</dbReference>
<gene>
    <name evidence="4" type="ordered locus">ECU08_1780</name>
</gene>
<dbReference type="OrthoDB" id="2436667at2759"/>
<dbReference type="GO" id="GO:0003723">
    <property type="term" value="F:RNA binding"/>
    <property type="evidence" value="ECO:0007669"/>
    <property type="project" value="TreeGrafter"/>
</dbReference>
<dbReference type="InParanoid" id="Q8SR91"/>
<keyword evidence="6" id="KW-0002">3D-structure</keyword>
<dbReference type="HOGENOM" id="CLU_129464_0_0_1"/>
<dbReference type="RefSeq" id="NP_597306.2">
    <property type="nucleotide sequence ID" value="NM_001041915.2"/>
</dbReference>
<dbReference type="STRING" id="284813.Q8SR91"/>
<keyword evidence="2 4" id="KW-0689">Ribosomal protein</keyword>
<dbReference type="KEGG" id="ecu:ECU08_1780"/>